<dbReference type="PANTHER" id="PTHR31973:SF187">
    <property type="entry name" value="MUTATOR TRANSPOSASE MUDRA PROTEIN"/>
    <property type="match status" value="1"/>
</dbReference>
<organism evidence="2 3">
    <name type="scientific">Carnegiea gigantea</name>
    <dbReference type="NCBI Taxonomy" id="171969"/>
    <lineage>
        <taxon>Eukaryota</taxon>
        <taxon>Viridiplantae</taxon>
        <taxon>Streptophyta</taxon>
        <taxon>Embryophyta</taxon>
        <taxon>Tracheophyta</taxon>
        <taxon>Spermatophyta</taxon>
        <taxon>Magnoliopsida</taxon>
        <taxon>eudicotyledons</taxon>
        <taxon>Gunneridae</taxon>
        <taxon>Pentapetalae</taxon>
        <taxon>Caryophyllales</taxon>
        <taxon>Cactineae</taxon>
        <taxon>Cactaceae</taxon>
        <taxon>Cactoideae</taxon>
        <taxon>Echinocereeae</taxon>
        <taxon>Carnegiea</taxon>
    </lineage>
</organism>
<evidence type="ECO:0000256" key="1">
    <source>
        <dbReference type="SAM" id="MobiDB-lite"/>
    </source>
</evidence>
<feature type="compositionally biased region" description="Low complexity" evidence="1">
    <location>
        <begin position="101"/>
        <end position="110"/>
    </location>
</feature>
<feature type="region of interest" description="Disordered" evidence="1">
    <location>
        <begin position="439"/>
        <end position="489"/>
    </location>
</feature>
<dbReference type="EMBL" id="JAKOGI010000229">
    <property type="protein sequence ID" value="KAJ8439165.1"/>
    <property type="molecule type" value="Genomic_DNA"/>
</dbReference>
<dbReference type="AlphaFoldDB" id="A0A9Q1KA55"/>
<feature type="compositionally biased region" description="Acidic residues" evidence="1">
    <location>
        <begin position="201"/>
        <end position="221"/>
    </location>
</feature>
<feature type="compositionally biased region" description="Polar residues" evidence="1">
    <location>
        <begin position="1"/>
        <end position="11"/>
    </location>
</feature>
<comment type="caution">
    <text evidence="2">The sequence shown here is derived from an EMBL/GenBank/DDBJ whole genome shotgun (WGS) entry which is preliminary data.</text>
</comment>
<sequence length="489" mass="54629">MSSSLQITSGNYICLSSPHQSPPNSPKSRTRSSKASPTTSQPTANSPMFCRPRTTSQTSKVANIASPKELTVQASPTSSSRPRKRSQTSEANRAYPKDPTPKASPTSSSRPRTRSQISEANRASPKDPTPKASPTSSPRPRTRLLISSPKDSSYLFPTLNLTELVSFDVNTLAKEPKPHVDELADFVGGMQDVRGNNEGDIMSDDDSEDADFNEAEQEPVNEYDGTSLDKESFSSDEGLDDIELEFDTEDKMSFGREIIHVEGGRNLVVNKMTRVFNKGAWFHAYFYIAANAYSAYVHEKAMEQIKQQDAAAYHWLRDTELLEHWIRFKFDQTLKCLDNTNNFVESFNHAILNFKGKPVFTMLEDIRKLVGGRFVKRFEKTQSWKGKVVPCVEKQLKLIEGESRNCSSISICRKCKQLGHNSATCGRPRDEYGRLIQKKKNKATSAGVQKRKRKANSRGGEQIKRAKTKKSKSRALVITGPPTQSSQTS</sequence>
<accession>A0A9Q1KA55</accession>
<dbReference type="PANTHER" id="PTHR31973">
    <property type="entry name" value="POLYPROTEIN, PUTATIVE-RELATED"/>
    <property type="match status" value="1"/>
</dbReference>
<reference evidence="2" key="1">
    <citation type="submission" date="2022-04" db="EMBL/GenBank/DDBJ databases">
        <title>Carnegiea gigantea Genome sequencing and assembly v2.</title>
        <authorList>
            <person name="Copetti D."/>
            <person name="Sanderson M.J."/>
            <person name="Burquez A."/>
            <person name="Wojciechowski M.F."/>
        </authorList>
    </citation>
    <scope>NUCLEOTIDE SEQUENCE</scope>
    <source>
        <strain evidence="2">SGP5-SGP5p</strain>
        <tissue evidence="2">Aerial part</tissue>
    </source>
</reference>
<gene>
    <name evidence="2" type="ORF">Cgig2_027091</name>
</gene>
<feature type="compositionally biased region" description="Polar residues" evidence="1">
    <location>
        <begin position="33"/>
        <end position="46"/>
    </location>
</feature>
<proteinExistence type="predicted"/>
<protein>
    <submittedName>
        <fullName evidence="2">Uncharacterized protein</fullName>
    </submittedName>
</protein>
<dbReference type="Proteomes" id="UP001153076">
    <property type="component" value="Unassembled WGS sequence"/>
</dbReference>
<feature type="region of interest" description="Disordered" evidence="1">
    <location>
        <begin position="1"/>
        <end position="152"/>
    </location>
</feature>
<evidence type="ECO:0000313" key="3">
    <source>
        <dbReference type="Proteomes" id="UP001153076"/>
    </source>
</evidence>
<feature type="region of interest" description="Disordered" evidence="1">
    <location>
        <begin position="194"/>
        <end position="234"/>
    </location>
</feature>
<keyword evidence="3" id="KW-1185">Reference proteome</keyword>
<name>A0A9Q1KA55_9CARY</name>
<evidence type="ECO:0000313" key="2">
    <source>
        <dbReference type="EMBL" id="KAJ8439165.1"/>
    </source>
</evidence>
<dbReference type="OrthoDB" id="125347at2759"/>